<evidence type="ECO:0000256" key="2">
    <source>
        <dbReference type="ARBA" id="ARBA00023315"/>
    </source>
</evidence>
<comment type="caution">
    <text evidence="4">The sequence shown here is derived from an EMBL/GenBank/DDBJ whole genome shotgun (WGS) entry which is preliminary data.</text>
</comment>
<evidence type="ECO:0000313" key="5">
    <source>
        <dbReference type="Proteomes" id="UP001320898"/>
    </source>
</evidence>
<proteinExistence type="predicted"/>
<keyword evidence="2" id="KW-0012">Acyltransferase</keyword>
<organism evidence="4 5">
    <name type="scientific">Microbaculum marinisediminis</name>
    <dbReference type="NCBI Taxonomy" id="2931392"/>
    <lineage>
        <taxon>Bacteria</taxon>
        <taxon>Pseudomonadati</taxon>
        <taxon>Pseudomonadota</taxon>
        <taxon>Alphaproteobacteria</taxon>
        <taxon>Hyphomicrobiales</taxon>
        <taxon>Tepidamorphaceae</taxon>
        <taxon>Microbaculum</taxon>
    </lineage>
</organism>
<dbReference type="Proteomes" id="UP001320898">
    <property type="component" value="Unassembled WGS sequence"/>
</dbReference>
<evidence type="ECO:0000313" key="4">
    <source>
        <dbReference type="EMBL" id="MCT8972674.1"/>
    </source>
</evidence>
<dbReference type="SUPFAM" id="SSF55729">
    <property type="entry name" value="Acyl-CoA N-acyltransferases (Nat)"/>
    <property type="match status" value="1"/>
</dbReference>
<gene>
    <name evidence="4" type="ORF">MUB46_12480</name>
</gene>
<keyword evidence="5" id="KW-1185">Reference proteome</keyword>
<dbReference type="RefSeq" id="WP_261616251.1">
    <property type="nucleotide sequence ID" value="NZ_JALIDZ010000005.1"/>
</dbReference>
<dbReference type="GO" id="GO:0016747">
    <property type="term" value="F:acyltransferase activity, transferring groups other than amino-acyl groups"/>
    <property type="evidence" value="ECO:0007669"/>
    <property type="project" value="InterPro"/>
</dbReference>
<dbReference type="CDD" id="cd04301">
    <property type="entry name" value="NAT_SF"/>
    <property type="match status" value="1"/>
</dbReference>
<dbReference type="InterPro" id="IPR050832">
    <property type="entry name" value="Bact_Acetyltransf"/>
</dbReference>
<sequence length="154" mass="17183">MLEEPHIRRARVDEAGLLTDLVLRAKAHWGYDDAFIEACREELTVQPRRIETGELWVVEAEGRPTGVLEVLLEDRHAEVFLCFVDPSAMGRGIGRVLWTKAEEIARRAGLDVIGVDSDPYAEGFYRTMGAVRVGEAPSGSIPGRMLPRLVKQLD</sequence>
<dbReference type="AlphaFoldDB" id="A0AAW5R0K0"/>
<dbReference type="Pfam" id="PF00583">
    <property type="entry name" value="Acetyltransf_1"/>
    <property type="match status" value="1"/>
</dbReference>
<name>A0AAW5R0K0_9HYPH</name>
<evidence type="ECO:0000259" key="3">
    <source>
        <dbReference type="PROSITE" id="PS51186"/>
    </source>
</evidence>
<feature type="domain" description="N-acetyltransferase" evidence="3">
    <location>
        <begin position="5"/>
        <end position="154"/>
    </location>
</feature>
<keyword evidence="1" id="KW-0808">Transferase</keyword>
<accession>A0AAW5R0K0</accession>
<evidence type="ECO:0000256" key="1">
    <source>
        <dbReference type="ARBA" id="ARBA00022679"/>
    </source>
</evidence>
<reference evidence="4 5" key="1">
    <citation type="submission" date="2022-04" db="EMBL/GenBank/DDBJ databases">
        <authorList>
            <person name="Ye Y.-Q."/>
            <person name="Du Z.-J."/>
        </authorList>
    </citation>
    <scope>NUCLEOTIDE SEQUENCE [LARGE SCALE GENOMIC DNA]</scope>
    <source>
        <strain evidence="4 5">A6E488</strain>
    </source>
</reference>
<dbReference type="Gene3D" id="3.40.630.30">
    <property type="match status" value="1"/>
</dbReference>
<dbReference type="EMBL" id="JALIDZ010000005">
    <property type="protein sequence ID" value="MCT8972674.1"/>
    <property type="molecule type" value="Genomic_DNA"/>
</dbReference>
<dbReference type="InterPro" id="IPR000182">
    <property type="entry name" value="GNAT_dom"/>
</dbReference>
<protein>
    <submittedName>
        <fullName evidence="4">GNAT family N-acetyltransferase</fullName>
    </submittedName>
</protein>
<dbReference type="InterPro" id="IPR016181">
    <property type="entry name" value="Acyl_CoA_acyltransferase"/>
</dbReference>
<dbReference type="PROSITE" id="PS51186">
    <property type="entry name" value="GNAT"/>
    <property type="match status" value="1"/>
</dbReference>
<dbReference type="PANTHER" id="PTHR43877">
    <property type="entry name" value="AMINOALKYLPHOSPHONATE N-ACETYLTRANSFERASE-RELATED-RELATED"/>
    <property type="match status" value="1"/>
</dbReference>